<keyword evidence="2" id="KW-1185">Reference proteome</keyword>
<dbReference type="Proteomes" id="UP000793456">
    <property type="component" value="Chromosome XXIII"/>
</dbReference>
<proteinExistence type="predicted"/>
<gene>
    <name evidence="1" type="ORF">E3U43_021048</name>
</gene>
<dbReference type="EMBL" id="CM011696">
    <property type="protein sequence ID" value="TMS03068.1"/>
    <property type="molecule type" value="Genomic_DNA"/>
</dbReference>
<evidence type="ECO:0000313" key="1">
    <source>
        <dbReference type="EMBL" id="TMS03068.1"/>
    </source>
</evidence>
<sequence>MEIERHVQTRSYIRPADLSHVLTLLVNLTRSRPAAKTDRVENLYRTTERRIYRVLTFGCSVTMFDLKKRNSLTLNSRDTEEFRRVAVRRKTKGAAVDCQASRTVLSSGVCGSYTCGRACKSVCGSEPNSKLGPEGDTKRSPAKRSPVKPQVPPKPAHLQSPLRAGPTQAHSPTSGKLLPHQVNGTEQDQSPNRGYGRCVSCINQAHNCLGSPSPVRGGGNSFLSGAHVSPARHTQGIPNIISSPIFRSPSPSKRGIQSCCSLREGGHSPAKLSPRNQSPLVGKLRTPSPVQGRIGSYSPAKNCKSWLGLHRIPSSKMEGKEKKAGKSLSVPDLIVYLDESRIPTEKVERSPLKPLQSLICNGPAITIKPPVNHRRTHSTSEAHLSSNGKVHSPQQMNGIAQGKDCMVVNVKGINDAESKIPKGCSSTFSSQWNNATRGDGMIDKDSESEQNDEESTEQKLYKIANELLQTERAYVARLHLLDQVFCKRLTEEASRGSFPPEVIRNIFSNISSIYSFHGKFLLHDLENCISHWWERPGLGHVWLQHAPFLRMYADYVRNFDQSMELVRTWTERSSAFRNIIQDIQSQEMCGSLSLQHHMLEPVQRVPRYEMLLRDYLKKLPMDNPDYEPAHKSLQTISMAATHSNTAIHKAESLKRLLEIYEMVGEEEVVNPTNEFLREGRLLKLAARNTSAMERHLFLFNNFLLCCTPKFSLVGHRYTVRCRIGMDGMQVQQTTNEDHPSTFQVSGKERTLELQASSEQDRDEWIKVIQEAIDVFQKKNETFKLASKELNVEEPTEELGRRAPRWIRDNEVTVCMKCQEPFNALTRRRHHCRACGCVVCWKCSDNKVALEYDGNKLNKVCKACYSILTGQRGERMEGKKRRILESEASPVSSDNIMTGFLLYGDNPKTLQQVWSVITRTEPPVLCLYTAPQDVKPLSCIPLLGCSVEDSPQELQGQPCFCLSQSKTSHTFSCDGFDLKQSWLTVLKAAVTGKMPAGTLSGYDITPNGSRCGINVNERISASDQSIVNGNVEKTLLNV</sequence>
<reference evidence="1" key="1">
    <citation type="submission" date="2018-11" db="EMBL/GenBank/DDBJ databases">
        <title>The sequence and de novo assembly of Larimichthys crocea genome using PacBio and Hi-C technologies.</title>
        <authorList>
            <person name="Xu P."/>
            <person name="Chen B."/>
            <person name="Zhou Z."/>
            <person name="Ke Q."/>
            <person name="Wu Y."/>
            <person name="Bai H."/>
            <person name="Pu F."/>
        </authorList>
    </citation>
    <scope>NUCLEOTIDE SEQUENCE</scope>
    <source>
        <tissue evidence="1">Muscle</tissue>
    </source>
</reference>
<accession>A0ACD3Q953</accession>
<organism evidence="1 2">
    <name type="scientific">Larimichthys crocea</name>
    <name type="common">Large yellow croaker</name>
    <name type="synonym">Pseudosciaena crocea</name>
    <dbReference type="NCBI Taxonomy" id="215358"/>
    <lineage>
        <taxon>Eukaryota</taxon>
        <taxon>Metazoa</taxon>
        <taxon>Chordata</taxon>
        <taxon>Craniata</taxon>
        <taxon>Vertebrata</taxon>
        <taxon>Euteleostomi</taxon>
        <taxon>Actinopterygii</taxon>
        <taxon>Neopterygii</taxon>
        <taxon>Teleostei</taxon>
        <taxon>Neoteleostei</taxon>
        <taxon>Acanthomorphata</taxon>
        <taxon>Eupercaria</taxon>
        <taxon>Sciaenidae</taxon>
        <taxon>Larimichthys</taxon>
    </lineage>
</organism>
<name>A0ACD3Q953_LARCR</name>
<comment type="caution">
    <text evidence="1">The sequence shown here is derived from an EMBL/GenBank/DDBJ whole genome shotgun (WGS) entry which is preliminary data.</text>
</comment>
<evidence type="ECO:0000313" key="2">
    <source>
        <dbReference type="Proteomes" id="UP000793456"/>
    </source>
</evidence>
<protein>
    <submittedName>
        <fullName evidence="1">Uncharacterized protein</fullName>
    </submittedName>
</protein>